<proteinExistence type="predicted"/>
<organism evidence="7">
    <name type="scientific">Oikopleura dioica</name>
    <name type="common">Tunicate</name>
    <dbReference type="NCBI Taxonomy" id="34765"/>
    <lineage>
        <taxon>Eukaryota</taxon>
        <taxon>Metazoa</taxon>
        <taxon>Chordata</taxon>
        <taxon>Tunicata</taxon>
        <taxon>Appendicularia</taxon>
        <taxon>Copelata</taxon>
        <taxon>Oikopleuridae</taxon>
        <taxon>Oikopleura</taxon>
    </lineage>
</organism>
<dbReference type="AlphaFoldDB" id="E4X491"/>
<evidence type="ECO:0000256" key="3">
    <source>
        <dbReference type="ARBA" id="ARBA00022737"/>
    </source>
</evidence>
<comment type="subcellular location">
    <subcellularLocation>
        <location evidence="1">Cytoplasm</location>
    </subcellularLocation>
</comment>
<dbReference type="GO" id="GO:0003341">
    <property type="term" value="P:cilium movement"/>
    <property type="evidence" value="ECO:0007669"/>
    <property type="project" value="TreeGrafter"/>
</dbReference>
<dbReference type="PANTHER" id="PTHR46630">
    <property type="entry name" value="TETRATRICOPEPTIDE REPEAT PROTEIN 29"/>
    <property type="match status" value="1"/>
</dbReference>
<dbReference type="SUPFAM" id="SSF48452">
    <property type="entry name" value="TPR-like"/>
    <property type="match status" value="1"/>
</dbReference>
<dbReference type="InterPro" id="IPR011990">
    <property type="entry name" value="TPR-like_helical_dom_sf"/>
</dbReference>
<dbReference type="InterPro" id="IPR051476">
    <property type="entry name" value="Bac_ResReg_Asp_Phosphatase"/>
</dbReference>
<dbReference type="InParanoid" id="E4X491"/>
<evidence type="ECO:0000313" key="7">
    <source>
        <dbReference type="EMBL" id="CBY23880.1"/>
    </source>
</evidence>
<evidence type="ECO:0000256" key="4">
    <source>
        <dbReference type="ARBA" id="ARBA00022803"/>
    </source>
</evidence>
<dbReference type="GO" id="GO:0005737">
    <property type="term" value="C:cytoplasm"/>
    <property type="evidence" value="ECO:0007669"/>
    <property type="project" value="UniProtKB-SubCell"/>
</dbReference>
<dbReference type="OrthoDB" id="626167at2759"/>
<comment type="function">
    <text evidence="6">Axonemal protein which is implicated in axonemal and/or peri-axonemal structure assembly and regulates flagellum assembly and beating and therefore sperm motility.</text>
</comment>
<evidence type="ECO:0000256" key="5">
    <source>
        <dbReference type="ARBA" id="ARBA00040665"/>
    </source>
</evidence>
<keyword evidence="2" id="KW-0963">Cytoplasm</keyword>
<dbReference type="Gene3D" id="1.25.40.10">
    <property type="entry name" value="Tetratricopeptide repeat domain"/>
    <property type="match status" value="1"/>
</dbReference>
<accession>E4X491</accession>
<keyword evidence="8" id="KW-1185">Reference proteome</keyword>
<gene>
    <name evidence="7" type="ORF">GSOID_T00001209001</name>
</gene>
<protein>
    <recommendedName>
        <fullName evidence="5">Tetratricopeptide repeat protein 29</fullName>
    </recommendedName>
</protein>
<keyword evidence="4" id="KW-0802">TPR repeat</keyword>
<dbReference type="EMBL" id="FN653024">
    <property type="protein sequence ID" value="CBY23880.1"/>
    <property type="molecule type" value="Genomic_DNA"/>
</dbReference>
<keyword evidence="3" id="KW-0677">Repeat</keyword>
<evidence type="ECO:0000313" key="8">
    <source>
        <dbReference type="Proteomes" id="UP000001307"/>
    </source>
</evidence>
<dbReference type="PANTHER" id="PTHR46630:SF1">
    <property type="entry name" value="TETRATRICOPEPTIDE REPEAT PROTEIN 29"/>
    <property type="match status" value="1"/>
</dbReference>
<dbReference type="GO" id="GO:0005929">
    <property type="term" value="C:cilium"/>
    <property type="evidence" value="ECO:0007669"/>
    <property type="project" value="TreeGrafter"/>
</dbReference>
<evidence type="ECO:0000256" key="6">
    <source>
        <dbReference type="ARBA" id="ARBA00044739"/>
    </source>
</evidence>
<sequence>MPTEFKLKSLAPGPPSGTILQLQGKLSSVNQDTLTHSSTCYKRNDYYHNTCIEMLRNGYHKAYSEMFNLIEQRKLEITAAGPGTLLSLAPVVHENKEYLDAFKEKLTAAEEAERKSEQIKVYSNISELALYFSERKLTWLSHHFFDKALAIASEIIADNGKSLCEASERCGLACESRGEIEASRAHLEKAVELSQGRGTWKTADGDTWNQTSSFHLSRVLRLVAEKESSMESQLQLLEKSVMAADTSKYEKTISTANYHYGLKLFQAKMHQKARQTLEKGLENALVIQNDELVQKITAVLSDLIRARGAEADAILETAEAILKKAVDKVESQGGQCSVDALSQMSLLYNAYKKHQQATELIQKAYHNCQEAKNRERSTRVAVGTVVGNEHLLEYRRQMALATKNKKNLRVLVNWKNLANLQTLQTSDKAEQN</sequence>
<dbReference type="Proteomes" id="UP000001307">
    <property type="component" value="Unassembled WGS sequence"/>
</dbReference>
<evidence type="ECO:0000256" key="2">
    <source>
        <dbReference type="ARBA" id="ARBA00022490"/>
    </source>
</evidence>
<reference evidence="7" key="1">
    <citation type="journal article" date="2010" name="Science">
        <title>Plasticity of animal genome architecture unmasked by rapid evolution of a pelagic tunicate.</title>
        <authorList>
            <person name="Denoeud F."/>
            <person name="Henriet S."/>
            <person name="Mungpakdee S."/>
            <person name="Aury J.M."/>
            <person name="Da Silva C."/>
            <person name="Brinkmann H."/>
            <person name="Mikhaleva J."/>
            <person name="Olsen L.C."/>
            <person name="Jubin C."/>
            <person name="Canestro C."/>
            <person name="Bouquet J.M."/>
            <person name="Danks G."/>
            <person name="Poulain J."/>
            <person name="Campsteijn C."/>
            <person name="Adamski M."/>
            <person name="Cross I."/>
            <person name="Yadetie F."/>
            <person name="Muffato M."/>
            <person name="Louis A."/>
            <person name="Butcher S."/>
            <person name="Tsagkogeorga G."/>
            <person name="Konrad A."/>
            <person name="Singh S."/>
            <person name="Jensen M.F."/>
            <person name="Cong E.H."/>
            <person name="Eikeseth-Otteraa H."/>
            <person name="Noel B."/>
            <person name="Anthouard V."/>
            <person name="Porcel B.M."/>
            <person name="Kachouri-Lafond R."/>
            <person name="Nishino A."/>
            <person name="Ugolini M."/>
            <person name="Chourrout P."/>
            <person name="Nishida H."/>
            <person name="Aasland R."/>
            <person name="Huzurbazar S."/>
            <person name="Westhof E."/>
            <person name="Delsuc F."/>
            <person name="Lehrach H."/>
            <person name="Reinhardt R."/>
            <person name="Weissenbach J."/>
            <person name="Roy S.W."/>
            <person name="Artiguenave F."/>
            <person name="Postlethwait J.H."/>
            <person name="Manak J.R."/>
            <person name="Thompson E.M."/>
            <person name="Jaillon O."/>
            <person name="Du Pasquier L."/>
            <person name="Boudinot P."/>
            <person name="Liberles D.A."/>
            <person name="Volff J.N."/>
            <person name="Philippe H."/>
            <person name="Lenhard B."/>
            <person name="Roest Crollius H."/>
            <person name="Wincker P."/>
            <person name="Chourrout D."/>
        </authorList>
    </citation>
    <scope>NUCLEOTIDE SEQUENCE [LARGE SCALE GENOMIC DNA]</scope>
</reference>
<evidence type="ECO:0000256" key="1">
    <source>
        <dbReference type="ARBA" id="ARBA00004496"/>
    </source>
</evidence>
<name>E4X491_OIKDI</name>